<dbReference type="AlphaFoldDB" id="A0A067KRX8"/>
<gene>
    <name evidence="4" type="ORF">JCGZ_11206</name>
</gene>
<dbReference type="PANTHER" id="PTHR31623">
    <property type="entry name" value="F21J9.9"/>
    <property type="match status" value="1"/>
</dbReference>
<keyword evidence="5" id="KW-1185">Reference proteome</keyword>
<comment type="similarity">
    <text evidence="1">Belongs to the plant acyltransferase family.</text>
</comment>
<name>A0A067KRX8_JATCU</name>
<keyword evidence="2" id="KW-0808">Transferase</keyword>
<accession>A0A067KRX8</accession>
<proteinExistence type="inferred from homology"/>
<evidence type="ECO:0000313" key="5">
    <source>
        <dbReference type="Proteomes" id="UP000027138"/>
    </source>
</evidence>
<dbReference type="OrthoDB" id="1932220at2759"/>
<reference evidence="4 5" key="1">
    <citation type="journal article" date="2014" name="PLoS ONE">
        <title>Global Analysis of Gene Expression Profiles in Physic Nut (Jatropha curcas L.) Seedlings Exposed to Salt Stress.</title>
        <authorList>
            <person name="Zhang L."/>
            <person name="Zhang C."/>
            <person name="Wu P."/>
            <person name="Chen Y."/>
            <person name="Li M."/>
            <person name="Jiang H."/>
            <person name="Wu G."/>
        </authorList>
    </citation>
    <scope>NUCLEOTIDE SEQUENCE [LARGE SCALE GENOMIC DNA]</scope>
    <source>
        <strain evidence="5">cv. GZQX0401</strain>
        <tissue evidence="4">Young leaves</tissue>
    </source>
</reference>
<sequence length="409" mass="45089">MILFYQNSQETNIITKRSLLLQQSLSETLSQFYPLAGEVKDIFSIDCNDEGVCYVEATTNIPLSQYLAQPDLTSLHKLVPNAIPNYELPSGSPVALIQETTFACGGFTISICISHMVCDAYGCNLFLKNWAAITCKSPAKTPLLDGESIFPQYTAFPREVSSLNIYAPFFKQGKNITKRIVFNESAIADLKAKAILNGINNPTRVEVVSAVIGNRLLASLKNKTGIDKQLAVNYTVNLRRKGQPPLPECLLGNFIRNVGVVFTAKENSIELVNQVREATKKVNNDFLNKIKSAGGGEDGFLKCYDAVKEIGDLLFTGSVFGSEMELGVCSSFCNFGIYDNDFGWGKPIWAAFTAPYMNISDRPYINTIILTDTSNKGVEAWVLIGQDEFDILEKDTELLQYASIDPSPI</sequence>
<dbReference type="Gene3D" id="3.30.559.10">
    <property type="entry name" value="Chloramphenicol acetyltransferase-like domain"/>
    <property type="match status" value="2"/>
</dbReference>
<keyword evidence="3" id="KW-0012">Acyltransferase</keyword>
<dbReference type="Proteomes" id="UP000027138">
    <property type="component" value="Unassembled WGS sequence"/>
</dbReference>
<dbReference type="GO" id="GO:0016746">
    <property type="term" value="F:acyltransferase activity"/>
    <property type="evidence" value="ECO:0007669"/>
    <property type="project" value="UniProtKB-KW"/>
</dbReference>
<evidence type="ECO:0000313" key="4">
    <source>
        <dbReference type="EMBL" id="KDP35045.1"/>
    </source>
</evidence>
<evidence type="ECO:0000256" key="1">
    <source>
        <dbReference type="ARBA" id="ARBA00009861"/>
    </source>
</evidence>
<dbReference type="InterPro" id="IPR023213">
    <property type="entry name" value="CAT-like_dom_sf"/>
</dbReference>
<protein>
    <submittedName>
        <fullName evidence="4">Uncharacterized protein</fullName>
    </submittedName>
</protein>
<dbReference type="Pfam" id="PF02458">
    <property type="entry name" value="Transferase"/>
    <property type="match status" value="1"/>
</dbReference>
<organism evidence="4 5">
    <name type="scientific">Jatropha curcas</name>
    <name type="common">Barbados nut</name>
    <dbReference type="NCBI Taxonomy" id="180498"/>
    <lineage>
        <taxon>Eukaryota</taxon>
        <taxon>Viridiplantae</taxon>
        <taxon>Streptophyta</taxon>
        <taxon>Embryophyta</taxon>
        <taxon>Tracheophyta</taxon>
        <taxon>Spermatophyta</taxon>
        <taxon>Magnoliopsida</taxon>
        <taxon>eudicotyledons</taxon>
        <taxon>Gunneridae</taxon>
        <taxon>Pentapetalae</taxon>
        <taxon>rosids</taxon>
        <taxon>fabids</taxon>
        <taxon>Malpighiales</taxon>
        <taxon>Euphorbiaceae</taxon>
        <taxon>Crotonoideae</taxon>
        <taxon>Jatropheae</taxon>
        <taxon>Jatropha</taxon>
    </lineage>
</organism>
<evidence type="ECO:0000256" key="3">
    <source>
        <dbReference type="ARBA" id="ARBA00023315"/>
    </source>
</evidence>
<dbReference type="PANTHER" id="PTHR31623:SF33">
    <property type="entry name" value="STEMMADENINE O-ACETYLTRANSFERASE-LIKE"/>
    <property type="match status" value="1"/>
</dbReference>
<dbReference type="EMBL" id="KK914501">
    <property type="protein sequence ID" value="KDP35045.1"/>
    <property type="molecule type" value="Genomic_DNA"/>
</dbReference>
<evidence type="ECO:0000256" key="2">
    <source>
        <dbReference type="ARBA" id="ARBA00022679"/>
    </source>
</evidence>